<organism evidence="7 8">
    <name type="scientific">Lichenifustis flavocetrariae</name>
    <dbReference type="NCBI Taxonomy" id="2949735"/>
    <lineage>
        <taxon>Bacteria</taxon>
        <taxon>Pseudomonadati</taxon>
        <taxon>Pseudomonadota</taxon>
        <taxon>Alphaproteobacteria</taxon>
        <taxon>Hyphomicrobiales</taxon>
        <taxon>Lichenihabitantaceae</taxon>
        <taxon>Lichenifustis</taxon>
    </lineage>
</organism>
<dbReference type="AlphaFoldDB" id="A0AA41Z038"/>
<comment type="caution">
    <text evidence="7">The sequence shown here is derived from an EMBL/GenBank/DDBJ whole genome shotgun (WGS) entry which is preliminary data.</text>
</comment>
<evidence type="ECO:0000256" key="2">
    <source>
        <dbReference type="ARBA" id="ARBA00022679"/>
    </source>
</evidence>
<gene>
    <name evidence="7" type="ORF">M8523_08590</name>
</gene>
<dbReference type="InterPro" id="IPR050306">
    <property type="entry name" value="PfkB_Carbo_kinase"/>
</dbReference>
<keyword evidence="4 7" id="KW-0418">Kinase</keyword>
<keyword evidence="2" id="KW-0808">Transferase</keyword>
<reference evidence="7" key="1">
    <citation type="submission" date="2022-05" db="EMBL/GenBank/DDBJ databases">
        <authorList>
            <person name="Pankratov T."/>
        </authorList>
    </citation>
    <scope>NUCLEOTIDE SEQUENCE</scope>
    <source>
        <strain evidence="7">BP6-180914</strain>
    </source>
</reference>
<keyword evidence="3" id="KW-0547">Nucleotide-binding</keyword>
<feature type="domain" description="Carbohydrate kinase PfkB" evidence="6">
    <location>
        <begin position="8"/>
        <end position="307"/>
    </location>
</feature>
<name>A0AA41Z038_9HYPH</name>
<evidence type="ECO:0000256" key="3">
    <source>
        <dbReference type="ARBA" id="ARBA00022741"/>
    </source>
</evidence>
<proteinExistence type="inferred from homology"/>
<dbReference type="PANTHER" id="PTHR43085">
    <property type="entry name" value="HEXOKINASE FAMILY MEMBER"/>
    <property type="match status" value="1"/>
</dbReference>
<evidence type="ECO:0000256" key="4">
    <source>
        <dbReference type="ARBA" id="ARBA00022777"/>
    </source>
</evidence>
<accession>A0AA41Z038</accession>
<keyword evidence="5" id="KW-0067">ATP-binding</keyword>
<dbReference type="EMBL" id="JAMOIM010000004">
    <property type="protein sequence ID" value="MCW6508078.1"/>
    <property type="molecule type" value="Genomic_DNA"/>
</dbReference>
<evidence type="ECO:0000256" key="5">
    <source>
        <dbReference type="ARBA" id="ARBA00022840"/>
    </source>
</evidence>
<dbReference type="CDD" id="cd01167">
    <property type="entry name" value="bac_FRK"/>
    <property type="match status" value="1"/>
</dbReference>
<dbReference type="PANTHER" id="PTHR43085:SF1">
    <property type="entry name" value="PSEUDOURIDINE KINASE-RELATED"/>
    <property type="match status" value="1"/>
</dbReference>
<comment type="similarity">
    <text evidence="1">Belongs to the carbohydrate kinase PfkB family.</text>
</comment>
<dbReference type="PROSITE" id="PS00584">
    <property type="entry name" value="PFKB_KINASES_2"/>
    <property type="match status" value="1"/>
</dbReference>
<keyword evidence="8" id="KW-1185">Reference proteome</keyword>
<dbReference type="InterPro" id="IPR011611">
    <property type="entry name" value="PfkB_dom"/>
</dbReference>
<dbReference type="Gene3D" id="3.40.1190.20">
    <property type="match status" value="1"/>
</dbReference>
<dbReference type="RefSeq" id="WP_282584427.1">
    <property type="nucleotide sequence ID" value="NZ_JAMOIM010000004.1"/>
</dbReference>
<evidence type="ECO:0000259" key="6">
    <source>
        <dbReference type="Pfam" id="PF00294"/>
    </source>
</evidence>
<dbReference type="SUPFAM" id="SSF53613">
    <property type="entry name" value="Ribokinase-like"/>
    <property type="match status" value="1"/>
</dbReference>
<evidence type="ECO:0000313" key="8">
    <source>
        <dbReference type="Proteomes" id="UP001165667"/>
    </source>
</evidence>
<dbReference type="GO" id="GO:0016301">
    <property type="term" value="F:kinase activity"/>
    <property type="evidence" value="ECO:0007669"/>
    <property type="project" value="UniProtKB-KW"/>
</dbReference>
<evidence type="ECO:0000313" key="7">
    <source>
        <dbReference type="EMBL" id="MCW6508078.1"/>
    </source>
</evidence>
<protein>
    <submittedName>
        <fullName evidence="7">Carbohydrate kinase</fullName>
    </submittedName>
</protein>
<sequence>MIATEGLILVTGESLVDLIPVEATTFEAVLGGSPFNTAIGLGRLGVPTGFAGRISTDAMGELLVERLAADDVDLSFVARAPQPSPLAFVTRGTAATGARYAFYLGSTAYDGLSPLPTHWPTQVAHLHIGSFSAVDGRLGEAALASFRNAVGHGTTSFDPNIRPFVVPPVDVTRGLVEERVRLSTIVKASEEDMDWLYPERDPHASAAAWALEGPQLVVLTRGGAGSIAFFGGRSLEIKAPTIQVADTVGAGDSFMAALLAAMHGDDALGPRAARGRLVLSEERVGSWLTFATIASAITCTRKGANPPTRAEVQAGLTG</sequence>
<dbReference type="InterPro" id="IPR029056">
    <property type="entry name" value="Ribokinase-like"/>
</dbReference>
<dbReference type="InterPro" id="IPR002173">
    <property type="entry name" value="Carboh/pur_kinase_PfkB_CS"/>
</dbReference>
<evidence type="ECO:0000256" key="1">
    <source>
        <dbReference type="ARBA" id="ARBA00010688"/>
    </source>
</evidence>
<dbReference type="Pfam" id="PF00294">
    <property type="entry name" value="PfkB"/>
    <property type="match status" value="1"/>
</dbReference>
<dbReference type="GO" id="GO:0005524">
    <property type="term" value="F:ATP binding"/>
    <property type="evidence" value="ECO:0007669"/>
    <property type="project" value="UniProtKB-KW"/>
</dbReference>
<dbReference type="Proteomes" id="UP001165667">
    <property type="component" value="Unassembled WGS sequence"/>
</dbReference>